<evidence type="ECO:0000256" key="1">
    <source>
        <dbReference type="PIRSR" id="PIRSR033579-1"/>
    </source>
</evidence>
<evidence type="ECO:0000313" key="4">
    <source>
        <dbReference type="Proteomes" id="UP000000370"/>
    </source>
</evidence>
<feature type="active site" description="Proton acceptor" evidence="1">
    <location>
        <position position="146"/>
    </location>
</feature>
<dbReference type="Gene3D" id="3.40.50.1400">
    <property type="match status" value="2"/>
</dbReference>
<dbReference type="SUPFAM" id="SSF53800">
    <property type="entry name" value="Chelatase"/>
    <property type="match status" value="1"/>
</dbReference>
<organism evidence="3 4">
    <name type="scientific">Lachnoclostridium phytofermentans (strain ATCC 700394 / DSM 18823 / ISDg)</name>
    <name type="common">Clostridium phytofermentans</name>
    <dbReference type="NCBI Taxonomy" id="357809"/>
    <lineage>
        <taxon>Bacteria</taxon>
        <taxon>Bacillati</taxon>
        <taxon>Bacillota</taxon>
        <taxon>Clostridia</taxon>
        <taxon>Lachnospirales</taxon>
        <taxon>Lachnospiraceae</taxon>
    </lineage>
</organism>
<dbReference type="RefSeq" id="WP_012199416.1">
    <property type="nucleotide sequence ID" value="NC_010001.1"/>
</dbReference>
<dbReference type="CDD" id="cd03413">
    <property type="entry name" value="CbiK_C"/>
    <property type="match status" value="1"/>
</dbReference>
<dbReference type="PANTHER" id="PTHR33542">
    <property type="entry name" value="SIROHYDROCHLORIN FERROCHELATASE, CHLOROPLASTIC"/>
    <property type="match status" value="1"/>
</dbReference>
<keyword evidence="2" id="KW-0170">Cobalt</keyword>
<name>A9KPA0_LACP7</name>
<keyword evidence="2" id="KW-0479">Metal-binding</keyword>
<accession>A9KPA0</accession>
<feature type="binding site" evidence="2">
    <location>
        <position position="209"/>
    </location>
    <ligand>
        <name>Co(2+)</name>
        <dbReference type="ChEBI" id="CHEBI:48828"/>
    </ligand>
</feature>
<dbReference type="InterPro" id="IPR050963">
    <property type="entry name" value="Sirohydro_Cobaltochel/CbiX"/>
</dbReference>
<dbReference type="PIRSF" id="PIRSF033579">
    <property type="entry name" value="Anaer_Co_chel"/>
    <property type="match status" value="1"/>
</dbReference>
<protein>
    <submittedName>
        <fullName evidence="3">Anaerobic cobalt chelatase</fullName>
    </submittedName>
</protein>
<evidence type="ECO:0000313" key="3">
    <source>
        <dbReference type="EMBL" id="ABX41762.1"/>
    </source>
</evidence>
<dbReference type="PANTHER" id="PTHR33542:SF3">
    <property type="entry name" value="SIROHYDROCHLORIN FERROCHELATASE, CHLOROPLASTIC"/>
    <property type="match status" value="1"/>
</dbReference>
<dbReference type="HOGENOM" id="CLU_036584_1_1_9"/>
<dbReference type="OrthoDB" id="9770331at2"/>
<dbReference type="eggNOG" id="COG4822">
    <property type="taxonomic scope" value="Bacteria"/>
</dbReference>
<dbReference type="GO" id="GO:0016852">
    <property type="term" value="F:sirohydrochlorin cobaltochelatase activity"/>
    <property type="evidence" value="ECO:0007669"/>
    <property type="project" value="InterPro"/>
</dbReference>
<dbReference type="GO" id="GO:0019251">
    <property type="term" value="P:anaerobic cobalamin biosynthetic process"/>
    <property type="evidence" value="ECO:0007669"/>
    <property type="project" value="InterPro"/>
</dbReference>
<dbReference type="Pfam" id="PF06180">
    <property type="entry name" value="CbiK"/>
    <property type="match status" value="1"/>
</dbReference>
<sequence length="261" mass="29813">MKRKAILVVSFGTSHNDTRQKTIDQIEMDIQQEYLEYAIYRAFTSKMIINILGSRDGIHVFTMTEAMEQMKLDGIEEVIVQPTHILNGIENDIMIHDVNLYKEDFNVILFGAPLLNVTEDYKKVIKAFVKKIPALSQNEAIVCMGHGSEHYTNASYAALDYMFKSQGYDNIYVATVEAYPSLEDIIEKLRENKYRKIILIPFMIVAGDHAKNDMAGDEDDSWKVILESEGFEVTCVLEGLGENSDIRRIFVEHINEVLTSE</sequence>
<feature type="binding site" evidence="2">
    <location>
        <position position="146"/>
    </location>
    <ligand>
        <name>Co(2+)</name>
        <dbReference type="ChEBI" id="CHEBI:48828"/>
    </ligand>
</feature>
<dbReference type="AlphaFoldDB" id="A9KPA0"/>
<gene>
    <name evidence="3" type="ordered locus">Cphy_1387</name>
</gene>
<dbReference type="KEGG" id="cpy:Cphy_1387"/>
<keyword evidence="4" id="KW-1185">Reference proteome</keyword>
<dbReference type="Proteomes" id="UP000000370">
    <property type="component" value="Chromosome"/>
</dbReference>
<reference evidence="4" key="1">
    <citation type="submission" date="2007-11" db="EMBL/GenBank/DDBJ databases">
        <title>Complete genome sequence of Clostridium phytofermentans ISDg.</title>
        <authorList>
            <person name="Leschine S.B."/>
            <person name="Warnick T.A."/>
            <person name="Blanchard J.L."/>
            <person name="Schnell D.J."/>
            <person name="Petit E.L."/>
            <person name="LaTouf W.G."/>
            <person name="Copeland A."/>
            <person name="Lucas S."/>
            <person name="Lapidus A."/>
            <person name="Barry K."/>
            <person name="Glavina del Rio T."/>
            <person name="Dalin E."/>
            <person name="Tice H."/>
            <person name="Pitluck S."/>
            <person name="Kiss H."/>
            <person name="Brettin T."/>
            <person name="Bruce D."/>
            <person name="Detter J.C."/>
            <person name="Han C."/>
            <person name="Kuske C."/>
            <person name="Schmutz J."/>
            <person name="Larimer F."/>
            <person name="Land M."/>
            <person name="Hauser L."/>
            <person name="Kyrpides N."/>
            <person name="Kim E.A."/>
            <person name="Richardson P."/>
        </authorList>
    </citation>
    <scope>NUCLEOTIDE SEQUENCE [LARGE SCALE GENOMIC DNA]</scope>
    <source>
        <strain evidence="4">ATCC 700394 / DSM 18823 / ISDg</strain>
    </source>
</reference>
<feature type="binding site" evidence="2">
    <location>
        <position position="177"/>
    </location>
    <ligand>
        <name>Co(2+)</name>
        <dbReference type="ChEBI" id="CHEBI:48828"/>
    </ligand>
</feature>
<dbReference type="InterPro" id="IPR010388">
    <property type="entry name" value="Anaerobic_Co-chelatase"/>
</dbReference>
<proteinExistence type="predicted"/>
<evidence type="ECO:0000256" key="2">
    <source>
        <dbReference type="PIRSR" id="PIRSR033579-3"/>
    </source>
</evidence>
<dbReference type="EMBL" id="CP000885">
    <property type="protein sequence ID" value="ABX41762.1"/>
    <property type="molecule type" value="Genomic_DNA"/>
</dbReference>
<dbReference type="STRING" id="357809.Cphy_1387"/>
<dbReference type="GO" id="GO:0046872">
    <property type="term" value="F:metal ion binding"/>
    <property type="evidence" value="ECO:0007669"/>
    <property type="project" value="UniProtKB-KW"/>
</dbReference>